<proteinExistence type="inferred from homology"/>
<feature type="transmembrane region" description="Helical" evidence="7">
    <location>
        <begin position="18"/>
        <end position="35"/>
    </location>
</feature>
<evidence type="ECO:0000256" key="6">
    <source>
        <dbReference type="ARBA" id="ARBA00023136"/>
    </source>
</evidence>
<keyword evidence="9" id="KW-1185">Reference proteome</keyword>
<evidence type="ECO:0000256" key="4">
    <source>
        <dbReference type="ARBA" id="ARBA00022692"/>
    </source>
</evidence>
<dbReference type="OrthoDB" id="9810876at2"/>
<feature type="transmembrane region" description="Helical" evidence="7">
    <location>
        <begin position="47"/>
        <end position="77"/>
    </location>
</feature>
<feature type="transmembrane region" description="Helical" evidence="7">
    <location>
        <begin position="213"/>
        <end position="234"/>
    </location>
</feature>
<evidence type="ECO:0000256" key="3">
    <source>
        <dbReference type="ARBA" id="ARBA00022475"/>
    </source>
</evidence>
<dbReference type="PANTHER" id="PTHR34184:SF4">
    <property type="entry name" value="UPF0718 PROTEIN YCGR"/>
    <property type="match status" value="1"/>
</dbReference>
<keyword evidence="3" id="KW-1003">Cell membrane</keyword>
<comment type="caution">
    <text evidence="8">The sequence shown here is derived from an EMBL/GenBank/DDBJ whole genome shotgun (WGS) entry which is preliminary data.</text>
</comment>
<dbReference type="PANTHER" id="PTHR34184">
    <property type="entry name" value="UPF0718 PROTEIN YCGR"/>
    <property type="match status" value="1"/>
</dbReference>
<accession>A0A4S8N923</accession>
<evidence type="ECO:0000256" key="5">
    <source>
        <dbReference type="ARBA" id="ARBA00022989"/>
    </source>
</evidence>
<evidence type="ECO:0000313" key="9">
    <source>
        <dbReference type="Proteomes" id="UP000307087"/>
    </source>
</evidence>
<feature type="transmembrane region" description="Helical" evidence="7">
    <location>
        <begin position="246"/>
        <end position="262"/>
    </location>
</feature>
<organism evidence="8 9">
    <name type="scientific">Nocardioides caeni</name>
    <dbReference type="NCBI Taxonomy" id="574700"/>
    <lineage>
        <taxon>Bacteria</taxon>
        <taxon>Bacillati</taxon>
        <taxon>Actinomycetota</taxon>
        <taxon>Actinomycetes</taxon>
        <taxon>Propionibacteriales</taxon>
        <taxon>Nocardioidaceae</taxon>
        <taxon>Nocardioides</taxon>
    </lineage>
</organism>
<feature type="transmembrane region" description="Helical" evidence="7">
    <location>
        <begin position="89"/>
        <end position="113"/>
    </location>
</feature>
<dbReference type="InterPro" id="IPR052923">
    <property type="entry name" value="UPF0718"/>
</dbReference>
<dbReference type="EMBL" id="STGW01000006">
    <property type="protein sequence ID" value="THV12870.1"/>
    <property type="molecule type" value="Genomic_DNA"/>
</dbReference>
<dbReference type="AlphaFoldDB" id="A0A4S8N923"/>
<evidence type="ECO:0000256" key="2">
    <source>
        <dbReference type="ARBA" id="ARBA00006386"/>
    </source>
</evidence>
<keyword evidence="6 7" id="KW-0472">Membrane</keyword>
<keyword evidence="4 7" id="KW-0812">Transmembrane</keyword>
<sequence length="332" mass="34406">MTSSTPTRTRPAGADRQVWLVLGILVAAVPLERLVSSRLDDPAFQTWATVFLAIVVQSIPFLVLGVLLSGLISALLSEKLVARLLPRNPALAVPVAGFAGIGLPTCECAAVPVASGLARRGVPPAVALTFLLAAPAVNPAVIVSTAVAFQGRTDMVVARFVASMLVAVVIGWIYVAVARRVPALHLPRISAVAHGHGGDTRTGRFLGAAWHDLLPAAGFLVIGALIAATVNVLVPLDIVEGVAGQWLLAIVVLALFAFVVALCSEADAFIAVSLTAFSDTAKLVFLVVGPAMDVKLAAMEAGQFGRRFASQFVPLVLVVATVIASLVGWVLL</sequence>
<dbReference type="Pfam" id="PF03773">
    <property type="entry name" value="ArsP_1"/>
    <property type="match status" value="1"/>
</dbReference>
<evidence type="ECO:0000256" key="7">
    <source>
        <dbReference type="SAM" id="Phobius"/>
    </source>
</evidence>
<keyword evidence="5 7" id="KW-1133">Transmembrane helix</keyword>
<dbReference type="Proteomes" id="UP000307087">
    <property type="component" value="Unassembled WGS sequence"/>
</dbReference>
<reference evidence="8 9" key="1">
    <citation type="journal article" date="2009" name="Int. J. Syst. Evol. Microbiol.">
        <title>Nocardioides caeni sp. nov., isolated from wastewater.</title>
        <authorList>
            <person name="Yoon J.H."/>
            <person name="Kang S.J."/>
            <person name="Park S."/>
            <person name="Kim W."/>
            <person name="Oh T.K."/>
        </authorList>
    </citation>
    <scope>NUCLEOTIDE SEQUENCE [LARGE SCALE GENOMIC DNA]</scope>
    <source>
        <strain evidence="8 9">DSM 23134</strain>
    </source>
</reference>
<feature type="transmembrane region" description="Helical" evidence="7">
    <location>
        <begin position="312"/>
        <end position="331"/>
    </location>
</feature>
<name>A0A4S8N923_9ACTN</name>
<dbReference type="InterPro" id="IPR005524">
    <property type="entry name" value="DUF318"/>
</dbReference>
<feature type="transmembrane region" description="Helical" evidence="7">
    <location>
        <begin position="125"/>
        <end position="149"/>
    </location>
</feature>
<feature type="transmembrane region" description="Helical" evidence="7">
    <location>
        <begin position="268"/>
        <end position="291"/>
    </location>
</feature>
<feature type="transmembrane region" description="Helical" evidence="7">
    <location>
        <begin position="156"/>
        <end position="177"/>
    </location>
</feature>
<evidence type="ECO:0000313" key="8">
    <source>
        <dbReference type="EMBL" id="THV12870.1"/>
    </source>
</evidence>
<evidence type="ECO:0000256" key="1">
    <source>
        <dbReference type="ARBA" id="ARBA00004651"/>
    </source>
</evidence>
<gene>
    <name evidence="8" type="ORF">E9934_10765</name>
</gene>
<dbReference type="RefSeq" id="WP_136562904.1">
    <property type="nucleotide sequence ID" value="NZ_BAABLS010000004.1"/>
</dbReference>
<comment type="subcellular location">
    <subcellularLocation>
        <location evidence="1">Cell membrane</location>
        <topology evidence="1">Multi-pass membrane protein</topology>
    </subcellularLocation>
</comment>
<comment type="similarity">
    <text evidence="2">Belongs to the UPF0718 family.</text>
</comment>
<protein>
    <submittedName>
        <fullName evidence="8">Permease</fullName>
    </submittedName>
</protein>
<dbReference type="GO" id="GO:0005886">
    <property type="term" value="C:plasma membrane"/>
    <property type="evidence" value="ECO:0007669"/>
    <property type="project" value="UniProtKB-SubCell"/>
</dbReference>